<dbReference type="Gene3D" id="1.10.530.10">
    <property type="match status" value="1"/>
</dbReference>
<evidence type="ECO:0000259" key="3">
    <source>
        <dbReference type="Pfam" id="PF01551"/>
    </source>
</evidence>
<dbReference type="GO" id="GO:0004222">
    <property type="term" value="F:metalloendopeptidase activity"/>
    <property type="evidence" value="ECO:0007669"/>
    <property type="project" value="TreeGrafter"/>
</dbReference>
<dbReference type="Pfam" id="PF01551">
    <property type="entry name" value="Peptidase_M23"/>
    <property type="match status" value="1"/>
</dbReference>
<dbReference type="Pfam" id="PF18013">
    <property type="entry name" value="Phage_lysozyme2"/>
    <property type="match status" value="1"/>
</dbReference>
<gene>
    <name evidence="5" type="ORF">BMR96_07105</name>
</gene>
<feature type="region of interest" description="Disordered" evidence="1">
    <location>
        <begin position="217"/>
        <end position="246"/>
    </location>
</feature>
<reference evidence="5 6" key="1">
    <citation type="journal article" date="2017" name="Front. Microbiol.">
        <title>Genomic Characterization of Dairy Associated Leuconostoc Species and Diversity of Leuconostocs in Undefined Mixed Mesophilic Starter Cultures.</title>
        <authorList>
            <person name="Frantzen C.A."/>
            <person name="Kot W."/>
            <person name="Pedersen T.B."/>
            <person name="Ardo Y.M."/>
            <person name="Broadbent J.R."/>
            <person name="Neve H."/>
            <person name="Hansen L.H."/>
            <person name="Dal Bello F."/>
            <person name="Ostlie H.M."/>
            <person name="Kleppen H.P."/>
            <person name="Vogensen F.K."/>
            <person name="Holo H."/>
        </authorList>
    </citation>
    <scope>NUCLEOTIDE SEQUENCE [LARGE SCALE GENOMIC DNA]</scope>
    <source>
        <strain evidence="5 6">LMGCF08</strain>
    </source>
</reference>
<dbReference type="InterPro" id="IPR016047">
    <property type="entry name" value="M23ase_b-sheet_dom"/>
</dbReference>
<organism evidence="5 6">
    <name type="scientific">Leuconostoc pseudomesenteroides</name>
    <dbReference type="NCBI Taxonomy" id="33968"/>
    <lineage>
        <taxon>Bacteria</taxon>
        <taxon>Bacillati</taxon>
        <taxon>Bacillota</taxon>
        <taxon>Bacilli</taxon>
        <taxon>Lactobacillales</taxon>
        <taxon>Lactobacillaceae</taxon>
        <taxon>Leuconostoc</taxon>
    </lineage>
</organism>
<protein>
    <submittedName>
        <fullName evidence="5">Peptidase</fullName>
    </submittedName>
</protein>
<comment type="caution">
    <text evidence="5">The sequence shown here is derived from an EMBL/GenBank/DDBJ whole genome shotgun (WGS) entry which is preliminary data.</text>
</comment>
<accession>A0A1X0VCF6</accession>
<dbReference type="Proteomes" id="UP000192288">
    <property type="component" value="Unassembled WGS sequence"/>
</dbReference>
<feature type="compositionally biased region" description="Low complexity" evidence="1">
    <location>
        <begin position="217"/>
        <end position="240"/>
    </location>
</feature>
<evidence type="ECO:0000259" key="4">
    <source>
        <dbReference type="Pfam" id="PF18013"/>
    </source>
</evidence>
<dbReference type="SUPFAM" id="SSF51261">
    <property type="entry name" value="Duplicated hybrid motif"/>
    <property type="match status" value="1"/>
</dbReference>
<dbReference type="InterPro" id="IPR050570">
    <property type="entry name" value="Cell_wall_metabolism_enzyme"/>
</dbReference>
<keyword evidence="2" id="KW-0812">Transmembrane</keyword>
<dbReference type="EMBL" id="MPLS01000025">
    <property type="protein sequence ID" value="ORI97427.1"/>
    <property type="molecule type" value="Genomic_DNA"/>
</dbReference>
<keyword evidence="2" id="KW-0472">Membrane</keyword>
<dbReference type="InterPro" id="IPR023346">
    <property type="entry name" value="Lysozyme-like_dom_sf"/>
</dbReference>
<dbReference type="Gene3D" id="2.70.70.10">
    <property type="entry name" value="Glucose Permease (Domain IIA)"/>
    <property type="match status" value="1"/>
</dbReference>
<evidence type="ECO:0000256" key="1">
    <source>
        <dbReference type="SAM" id="MobiDB-lite"/>
    </source>
</evidence>
<dbReference type="SUPFAM" id="SSF53955">
    <property type="entry name" value="Lysozyme-like"/>
    <property type="match status" value="1"/>
</dbReference>
<feature type="domain" description="Phage tail lysozyme" evidence="4">
    <location>
        <begin position="76"/>
        <end position="199"/>
    </location>
</feature>
<feature type="domain" description="M23ase beta-sheet core" evidence="3">
    <location>
        <begin position="274"/>
        <end position="373"/>
    </location>
</feature>
<evidence type="ECO:0000313" key="5">
    <source>
        <dbReference type="EMBL" id="ORI97427.1"/>
    </source>
</evidence>
<dbReference type="RefSeq" id="WP_036086504.1">
    <property type="nucleotide sequence ID" value="NZ_MPLS01000025.1"/>
</dbReference>
<dbReference type="STRING" id="33968.BMS77_07790"/>
<proteinExistence type="predicted"/>
<feature type="transmembrane region" description="Helical" evidence="2">
    <location>
        <begin position="12"/>
        <end position="38"/>
    </location>
</feature>
<keyword evidence="2" id="KW-1133">Transmembrane helix</keyword>
<dbReference type="PANTHER" id="PTHR21666">
    <property type="entry name" value="PEPTIDASE-RELATED"/>
    <property type="match status" value="1"/>
</dbReference>
<evidence type="ECO:0000256" key="2">
    <source>
        <dbReference type="SAM" id="Phobius"/>
    </source>
</evidence>
<evidence type="ECO:0000313" key="6">
    <source>
        <dbReference type="Proteomes" id="UP000192288"/>
    </source>
</evidence>
<dbReference type="InterPro" id="IPR011055">
    <property type="entry name" value="Dup_hybrid_motif"/>
</dbReference>
<dbReference type="InterPro" id="IPR041219">
    <property type="entry name" value="Phage_lysozyme2"/>
</dbReference>
<dbReference type="eggNOG" id="COG0739">
    <property type="taxonomic scope" value="Bacteria"/>
</dbReference>
<sequence>MLERWMQDKKRRLYVIIGIITTAILSISVIALMCVMVFSTQNANCWNDDTTIDDGGTSIGGDWKDPNSATHKAIQHAIDRFHKEIKMSGDNIAAAIAIGLRESGFNPKAVNPAGSVKGIWQWGAGGINGNRYGDTADTVQAQVQLAINELHSSHKATLIGLAAANNINSSMVAWDTKFEGVGENDPQRKVADTAKTAEEVKKVFKLDYAGDIDVFDGGNNDSGSSDTSSDANSSAMSDASCDTGLDTNTDGLPVKGKYNITGGYPNYAGLTGAEHYGVDFQTVNHTMSGGESNVYAVHDGTVVAKSFDSVGGNWLVIKGTDGVFTYYGHAPTQSAIVVNTGDKVSAGQHISHEGQTGEATGIHVHFAVQTKDQYNWAPESKGLKSPGLYLKLPAKAGTNVVIPSGPFDSSTGKTDK</sequence>
<dbReference type="CDD" id="cd12797">
    <property type="entry name" value="M23_peptidase"/>
    <property type="match status" value="1"/>
</dbReference>
<dbReference type="PANTHER" id="PTHR21666:SF270">
    <property type="entry name" value="MUREIN HYDROLASE ACTIVATOR ENVC"/>
    <property type="match status" value="1"/>
</dbReference>
<name>A0A1X0VCF6_LEUPS</name>
<dbReference type="AlphaFoldDB" id="A0A1X0VCF6"/>